<evidence type="ECO:0000313" key="4">
    <source>
        <dbReference type="Proteomes" id="UP000001072"/>
    </source>
</evidence>
<accession>F4RPJ6</accession>
<keyword evidence="2" id="KW-0472">Membrane</keyword>
<feature type="transmembrane region" description="Helical" evidence="2">
    <location>
        <begin position="102"/>
        <end position="133"/>
    </location>
</feature>
<sequence length="441" mass="50806">MLKGEKDWTLPIIIDLIKKLPKNQNPYDYLLNLIDRFFWPLPEKIFLIILLGFGLIYFSILICSLIVLKLSLKSNKSVSKRKQNQHWWWYRKIYISGSSNPYILINGSITVALAEAMTSICFLIYIFITFFTFRSTSVSRTSYAFVWYEIAWLPGTLGIWFTGWNSLLTWLSNSDIEPAKSKRSTNRSIYLNLGFIVFPLIFILQTIVFGTLIGISLHNVNDAYDDLKIQLQLDSFDWGHQQFNQIDINNSWDLFQGLVKDLEGLLKIIHGSTASWACTGLLTFLFYIFALYEVTNLTRKKVLKSNADNSSNYKNQLRERYYGFLIYCSMMLIVLIYDIGVGIFLYVESENLTNATMRGIEGIIGLGGGALVAPAMLFQVWRVMKDDEDQLEFDQITKIESNLNIMKVEIQKNFNKADFDNDKSVTESDKNSTIGTKNNIK</sequence>
<feature type="transmembrane region" description="Helical" evidence="2">
    <location>
        <begin position="274"/>
        <end position="294"/>
    </location>
</feature>
<dbReference type="GeneID" id="18925881"/>
<dbReference type="OrthoDB" id="10347792at2759"/>
<protein>
    <submittedName>
        <fullName evidence="3">Uncharacterized protein</fullName>
    </submittedName>
</protein>
<dbReference type="HOGENOM" id="CLU_621244_0_0_1"/>
<gene>
    <name evidence="3" type="ORF">MELLADRAFT_116752</name>
</gene>
<dbReference type="EMBL" id="GL883112">
    <property type="protein sequence ID" value="EGG05543.1"/>
    <property type="molecule type" value="Genomic_DNA"/>
</dbReference>
<dbReference type="RefSeq" id="XP_007411032.1">
    <property type="nucleotide sequence ID" value="XM_007410970.1"/>
</dbReference>
<name>F4RPJ6_MELLP</name>
<feature type="transmembrane region" description="Helical" evidence="2">
    <location>
        <begin position="45"/>
        <end position="72"/>
    </location>
</feature>
<feature type="region of interest" description="Disordered" evidence="1">
    <location>
        <begin position="421"/>
        <end position="441"/>
    </location>
</feature>
<evidence type="ECO:0000313" key="3">
    <source>
        <dbReference type="EMBL" id="EGG05543.1"/>
    </source>
</evidence>
<feature type="transmembrane region" description="Helical" evidence="2">
    <location>
        <begin position="359"/>
        <end position="381"/>
    </location>
</feature>
<dbReference type="AlphaFoldDB" id="F4RPJ6"/>
<organism evidence="4">
    <name type="scientific">Melampsora larici-populina (strain 98AG31 / pathotype 3-4-7)</name>
    <name type="common">Poplar leaf rust fungus</name>
    <dbReference type="NCBI Taxonomy" id="747676"/>
    <lineage>
        <taxon>Eukaryota</taxon>
        <taxon>Fungi</taxon>
        <taxon>Dikarya</taxon>
        <taxon>Basidiomycota</taxon>
        <taxon>Pucciniomycotina</taxon>
        <taxon>Pucciniomycetes</taxon>
        <taxon>Pucciniales</taxon>
        <taxon>Melampsoraceae</taxon>
        <taxon>Melampsora</taxon>
    </lineage>
</organism>
<evidence type="ECO:0000256" key="2">
    <source>
        <dbReference type="SAM" id="Phobius"/>
    </source>
</evidence>
<dbReference type="Proteomes" id="UP000001072">
    <property type="component" value="Unassembled WGS sequence"/>
</dbReference>
<evidence type="ECO:0000256" key="1">
    <source>
        <dbReference type="SAM" id="MobiDB-lite"/>
    </source>
</evidence>
<keyword evidence="2" id="KW-0812">Transmembrane</keyword>
<feature type="compositionally biased region" description="Basic and acidic residues" evidence="1">
    <location>
        <begin position="421"/>
        <end position="430"/>
    </location>
</feature>
<dbReference type="KEGG" id="mlr:MELLADRAFT_116752"/>
<keyword evidence="2" id="KW-1133">Transmembrane helix</keyword>
<feature type="transmembrane region" description="Helical" evidence="2">
    <location>
        <begin position="189"/>
        <end position="217"/>
    </location>
</feature>
<reference evidence="4" key="1">
    <citation type="journal article" date="2011" name="Proc. Natl. Acad. Sci. U.S.A.">
        <title>Obligate biotrophy features unraveled by the genomic analysis of rust fungi.</title>
        <authorList>
            <person name="Duplessis S."/>
            <person name="Cuomo C.A."/>
            <person name="Lin Y.-C."/>
            <person name="Aerts A."/>
            <person name="Tisserant E."/>
            <person name="Veneault-Fourrey C."/>
            <person name="Joly D.L."/>
            <person name="Hacquard S."/>
            <person name="Amselem J."/>
            <person name="Cantarel B.L."/>
            <person name="Chiu R."/>
            <person name="Coutinho P.M."/>
            <person name="Feau N."/>
            <person name="Field M."/>
            <person name="Frey P."/>
            <person name="Gelhaye E."/>
            <person name="Goldberg J."/>
            <person name="Grabherr M.G."/>
            <person name="Kodira C.D."/>
            <person name="Kohler A."/>
            <person name="Kuees U."/>
            <person name="Lindquist E.A."/>
            <person name="Lucas S.M."/>
            <person name="Mago R."/>
            <person name="Mauceli E."/>
            <person name="Morin E."/>
            <person name="Murat C."/>
            <person name="Pangilinan J.L."/>
            <person name="Park R."/>
            <person name="Pearson M."/>
            <person name="Quesneville H."/>
            <person name="Rouhier N."/>
            <person name="Sakthikumar S."/>
            <person name="Salamov A.A."/>
            <person name="Schmutz J."/>
            <person name="Selles B."/>
            <person name="Shapiro H."/>
            <person name="Tanguay P."/>
            <person name="Tuskan G.A."/>
            <person name="Henrissat B."/>
            <person name="Van de Peer Y."/>
            <person name="Rouze P."/>
            <person name="Ellis J.G."/>
            <person name="Dodds P.N."/>
            <person name="Schein J.E."/>
            <person name="Zhong S."/>
            <person name="Hamelin R.C."/>
            <person name="Grigoriev I.V."/>
            <person name="Szabo L.J."/>
            <person name="Martin F."/>
        </authorList>
    </citation>
    <scope>NUCLEOTIDE SEQUENCE [LARGE SCALE GENOMIC DNA]</scope>
    <source>
        <strain evidence="4">98AG31 / pathotype 3-4-7</strain>
    </source>
</reference>
<feature type="transmembrane region" description="Helical" evidence="2">
    <location>
        <begin position="145"/>
        <end position="168"/>
    </location>
</feature>
<keyword evidence="4" id="KW-1185">Reference proteome</keyword>
<feature type="transmembrane region" description="Helical" evidence="2">
    <location>
        <begin position="324"/>
        <end position="347"/>
    </location>
</feature>
<proteinExistence type="predicted"/>
<feature type="compositionally biased region" description="Polar residues" evidence="1">
    <location>
        <begin position="431"/>
        <end position="441"/>
    </location>
</feature>
<dbReference type="InParanoid" id="F4RPJ6"/>
<dbReference type="VEuPathDB" id="FungiDB:MELLADRAFT_116752"/>